<sequence length="261" mass="29547">MNFVFENDFDFKSEMQKIDEPSTNTCLISGNPLIDKCVLDCNHVYNYDSIFTEIYNQKMNPKFKNDIRLKDNELKCPYCRKIQKGLLPPRKKIFRVTTTNKDYELDPLIVPTVDYLHLFEEGVCALPSCVKKQVTFLQRLNASVCCFHIKLPKTQLTKSIKLHNYLLKHPTTSLTDIPYFSLWEEIQKDSDLAKKQAKAEAKAAKEQAKAAKEQANAAAKAAKEQAKAEAKAAKEQAKAAKEQAKAAAKAAKEQAKTKLTI</sequence>
<feature type="compositionally biased region" description="Basic and acidic residues" evidence="1">
    <location>
        <begin position="221"/>
        <end position="261"/>
    </location>
</feature>
<dbReference type="SUPFAM" id="SSF57850">
    <property type="entry name" value="RING/U-box"/>
    <property type="match status" value="1"/>
</dbReference>
<evidence type="ECO:0000256" key="1">
    <source>
        <dbReference type="SAM" id="MobiDB-lite"/>
    </source>
</evidence>
<feature type="region of interest" description="Disordered" evidence="1">
    <location>
        <begin position="211"/>
        <end position="261"/>
    </location>
</feature>
<proteinExistence type="predicted"/>
<reference evidence="2" key="1">
    <citation type="journal article" date="2020" name="Nature">
        <title>Giant virus diversity and host interactions through global metagenomics.</title>
        <authorList>
            <person name="Schulz F."/>
            <person name="Roux S."/>
            <person name="Paez-Espino D."/>
            <person name="Jungbluth S."/>
            <person name="Walsh D.A."/>
            <person name="Denef V.J."/>
            <person name="McMahon K.D."/>
            <person name="Konstantinidis K.T."/>
            <person name="Eloe-Fadrosh E.A."/>
            <person name="Kyrpides N.C."/>
            <person name="Woyke T."/>
        </authorList>
    </citation>
    <scope>NUCLEOTIDE SEQUENCE</scope>
    <source>
        <strain evidence="2">GVMAG-M-3300023184-167</strain>
    </source>
</reference>
<dbReference type="EMBL" id="MN740007">
    <property type="protein sequence ID" value="QHT83271.1"/>
    <property type="molecule type" value="Genomic_DNA"/>
</dbReference>
<dbReference type="AlphaFoldDB" id="A0A6C0HRF9"/>
<protein>
    <submittedName>
        <fullName evidence="2">Uncharacterized protein</fullName>
    </submittedName>
</protein>
<accession>A0A6C0HRF9</accession>
<organism evidence="2">
    <name type="scientific">viral metagenome</name>
    <dbReference type="NCBI Taxonomy" id="1070528"/>
    <lineage>
        <taxon>unclassified sequences</taxon>
        <taxon>metagenomes</taxon>
        <taxon>organismal metagenomes</taxon>
    </lineage>
</organism>
<name>A0A6C0HRF9_9ZZZZ</name>
<evidence type="ECO:0000313" key="2">
    <source>
        <dbReference type="EMBL" id="QHT83271.1"/>
    </source>
</evidence>